<feature type="domain" description="NadR/Ttd14 AAA" evidence="1">
    <location>
        <begin position="16"/>
        <end position="178"/>
    </location>
</feature>
<organism evidence="2 3">
    <name type="scientific">Zunongwangia pacifica</name>
    <dbReference type="NCBI Taxonomy" id="2911062"/>
    <lineage>
        <taxon>Bacteria</taxon>
        <taxon>Pseudomonadati</taxon>
        <taxon>Bacteroidota</taxon>
        <taxon>Flavobacteriia</taxon>
        <taxon>Flavobacteriales</taxon>
        <taxon>Flavobacteriaceae</taxon>
        <taxon>Zunongwangia</taxon>
    </lineage>
</organism>
<dbReference type="InterPro" id="IPR027417">
    <property type="entry name" value="P-loop_NTPase"/>
</dbReference>
<dbReference type="AlphaFoldDB" id="A0A9X2A2I9"/>
<comment type="caution">
    <text evidence="2">The sequence shown here is derived from an EMBL/GenBank/DDBJ whole genome shotgun (WGS) entry which is preliminary data.</text>
</comment>
<dbReference type="RefSeq" id="WP_249601792.1">
    <property type="nucleotide sequence ID" value="NZ_JAKHSK010000015.1"/>
</dbReference>
<name>A0A9X2A2I9_9FLAO</name>
<dbReference type="InterPro" id="IPR038727">
    <property type="entry name" value="NadR/Ttd14_AAA_dom"/>
</dbReference>
<gene>
    <name evidence="2" type="ORF">L1967_11595</name>
</gene>
<dbReference type="EMBL" id="JAKHSK010000015">
    <property type="protein sequence ID" value="MCL6218944.1"/>
    <property type="molecule type" value="Genomic_DNA"/>
</dbReference>
<evidence type="ECO:0000259" key="1">
    <source>
        <dbReference type="Pfam" id="PF13521"/>
    </source>
</evidence>
<dbReference type="Pfam" id="PF13521">
    <property type="entry name" value="AAA_28"/>
    <property type="match status" value="1"/>
</dbReference>
<evidence type="ECO:0000313" key="3">
    <source>
        <dbReference type="Proteomes" id="UP001139521"/>
    </source>
</evidence>
<dbReference type="Proteomes" id="UP001139521">
    <property type="component" value="Unassembled WGS sequence"/>
</dbReference>
<keyword evidence="3" id="KW-1185">Reference proteome</keyword>
<reference evidence="2" key="1">
    <citation type="submission" date="2022-01" db="EMBL/GenBank/DDBJ databases">
        <title>Genome sequencing of Zunongwangia sp. M21534 genome.</title>
        <authorList>
            <person name="Chen Y."/>
            <person name="Dong C."/>
            <person name="Shao Z."/>
        </authorList>
    </citation>
    <scope>NUCLEOTIDE SEQUENCE</scope>
    <source>
        <strain evidence="2">MCCC M21534</strain>
    </source>
</reference>
<dbReference type="Gene3D" id="3.40.50.300">
    <property type="entry name" value="P-loop containing nucleotide triphosphate hydrolases"/>
    <property type="match status" value="1"/>
</dbReference>
<protein>
    <submittedName>
        <fullName evidence="2">AAA family ATPase</fullName>
    </submittedName>
</protein>
<sequence>MKEIIIRTMENKSNAIIISGGPGMGKTSVIEQLSVMGYHSVAETGRSIIQKEIKTYGNRLPWLDKEGFAMAMFQQSLKDFQNVSEKCGLTFFDRGIPDVIGYLKLCNISIPETMWRAAKENRYNTTVFITPPWKAIYANDAERKQTFEEAVATYHIMKESYSFLGYKLVELPKTTILKRVNFIIKHLISNCS</sequence>
<proteinExistence type="predicted"/>
<accession>A0A9X2A2I9</accession>
<dbReference type="SUPFAM" id="SSF52540">
    <property type="entry name" value="P-loop containing nucleoside triphosphate hydrolases"/>
    <property type="match status" value="1"/>
</dbReference>
<evidence type="ECO:0000313" key="2">
    <source>
        <dbReference type="EMBL" id="MCL6218944.1"/>
    </source>
</evidence>